<evidence type="ECO:0000256" key="1">
    <source>
        <dbReference type="ARBA" id="ARBA00005964"/>
    </source>
</evidence>
<proteinExistence type="inferred from homology"/>
<dbReference type="Proteomes" id="UP000799118">
    <property type="component" value="Unassembled WGS sequence"/>
</dbReference>
<dbReference type="EC" id="3.1.1.-" evidence="3"/>
<keyword evidence="3" id="KW-0732">Signal</keyword>
<dbReference type="Gene3D" id="3.40.50.1820">
    <property type="entry name" value="alpha/beta hydrolase"/>
    <property type="match status" value="1"/>
</dbReference>
<protein>
    <recommendedName>
        <fullName evidence="3">Carboxylic ester hydrolase</fullName>
        <ecNumber evidence="3">3.1.1.-</ecNumber>
    </recommendedName>
</protein>
<dbReference type="PANTHER" id="PTHR11559">
    <property type="entry name" value="CARBOXYLESTERASE"/>
    <property type="match status" value="1"/>
</dbReference>
<dbReference type="SUPFAM" id="SSF53474">
    <property type="entry name" value="alpha/beta-Hydrolases"/>
    <property type="match status" value="1"/>
</dbReference>
<evidence type="ECO:0000259" key="4">
    <source>
        <dbReference type="Pfam" id="PF00135"/>
    </source>
</evidence>
<feature type="chain" id="PRO_5025708844" description="Carboxylic ester hydrolase" evidence="3">
    <location>
        <begin position="17"/>
        <end position="651"/>
    </location>
</feature>
<sequence>MKILHILLQLSNVLLALSLQSVSENSRSVALLFENDGNWENLGDRTSALLFYDPETLSDASQVCQEFNETLFSSENLPDIFNKLSYLEHLGEFDETTEFWVSSTGSGSAISPFSTSAPNSDVSTKLPFLCSNSAPLTAQVDTDFPSLPRMNVTSNGVAFTGVRDHLTFRFMGIPYAAPPTGPLRFQYPEKWNGSQVDATVFKTACLQFGAFADNSSDCLYLNVYSSYIPSSSPPAALRPVFVWIHGGGNVNGMGSDETFDGVMLSSFSINYRLNIFGFLGLDSAIPGNYAMADKIAALQWVQDHIKDFGGDSSRVTIFGQSAGGWSIVDLLKSPKATGLFHAAISQSGGSGTFTTYEALNEMVEPFISPLCNGTGTELLQCLQALPADVVLNITNFAGSWSTVIDGVYALDSAVNQMALGPSAVNSVPFMLGFMPEEGQSLLGTTISPNATDFNESLVVAVGSSLAEDVLKSGLWIIDNALNFTVYNATIDVYTDWFLTCPAETMIGVASKSKAFSAMYVYSMQRAYGLTFFDPFDLCTFPVGMPQPYYRCHSGDLYEVFGTYHIFAQPVRVPPDIAYTNLVQDLWSAFARTGDPNPNQEDLAAQTDWIWPKYDDVSMQRAALDYPELTTVIGLPDDSNGRCAVITAGSGT</sequence>
<dbReference type="InterPro" id="IPR019826">
    <property type="entry name" value="Carboxylesterase_B_AS"/>
</dbReference>
<organism evidence="5 6">
    <name type="scientific">Gymnopus androsaceus JB14</name>
    <dbReference type="NCBI Taxonomy" id="1447944"/>
    <lineage>
        <taxon>Eukaryota</taxon>
        <taxon>Fungi</taxon>
        <taxon>Dikarya</taxon>
        <taxon>Basidiomycota</taxon>
        <taxon>Agaricomycotina</taxon>
        <taxon>Agaricomycetes</taxon>
        <taxon>Agaricomycetidae</taxon>
        <taxon>Agaricales</taxon>
        <taxon>Marasmiineae</taxon>
        <taxon>Omphalotaceae</taxon>
        <taxon>Gymnopus</taxon>
    </lineage>
</organism>
<dbReference type="OrthoDB" id="408631at2759"/>
<dbReference type="GO" id="GO:0016787">
    <property type="term" value="F:hydrolase activity"/>
    <property type="evidence" value="ECO:0007669"/>
    <property type="project" value="UniProtKB-KW"/>
</dbReference>
<evidence type="ECO:0000256" key="2">
    <source>
        <dbReference type="ARBA" id="ARBA00022801"/>
    </source>
</evidence>
<accession>A0A6A4I1T0</accession>
<reference evidence="5" key="1">
    <citation type="journal article" date="2019" name="Environ. Microbiol.">
        <title>Fungal ecological strategies reflected in gene transcription - a case study of two litter decomposers.</title>
        <authorList>
            <person name="Barbi F."/>
            <person name="Kohler A."/>
            <person name="Barry K."/>
            <person name="Baskaran P."/>
            <person name="Daum C."/>
            <person name="Fauchery L."/>
            <person name="Ihrmark K."/>
            <person name="Kuo A."/>
            <person name="LaButti K."/>
            <person name="Lipzen A."/>
            <person name="Morin E."/>
            <person name="Grigoriev I.V."/>
            <person name="Henrissat B."/>
            <person name="Lindahl B."/>
            <person name="Martin F."/>
        </authorList>
    </citation>
    <scope>NUCLEOTIDE SEQUENCE</scope>
    <source>
        <strain evidence="5">JB14</strain>
    </source>
</reference>
<gene>
    <name evidence="5" type="ORF">BT96DRAFT_964227</name>
</gene>
<evidence type="ECO:0000313" key="5">
    <source>
        <dbReference type="EMBL" id="KAE9404341.1"/>
    </source>
</evidence>
<dbReference type="PROSITE" id="PS00122">
    <property type="entry name" value="CARBOXYLESTERASE_B_1"/>
    <property type="match status" value="1"/>
</dbReference>
<feature type="domain" description="Carboxylesterase type B" evidence="4">
    <location>
        <begin position="169"/>
        <end position="625"/>
    </location>
</feature>
<dbReference type="InterPro" id="IPR002018">
    <property type="entry name" value="CarbesteraseB"/>
</dbReference>
<comment type="similarity">
    <text evidence="1 3">Belongs to the type-B carboxylesterase/lipase family.</text>
</comment>
<dbReference type="EMBL" id="ML769417">
    <property type="protein sequence ID" value="KAE9404341.1"/>
    <property type="molecule type" value="Genomic_DNA"/>
</dbReference>
<feature type="signal peptide" evidence="3">
    <location>
        <begin position="1"/>
        <end position="16"/>
    </location>
</feature>
<keyword evidence="2 3" id="KW-0378">Hydrolase</keyword>
<dbReference type="Pfam" id="PF00135">
    <property type="entry name" value="COesterase"/>
    <property type="match status" value="1"/>
</dbReference>
<dbReference type="AlphaFoldDB" id="A0A6A4I1T0"/>
<evidence type="ECO:0000313" key="6">
    <source>
        <dbReference type="Proteomes" id="UP000799118"/>
    </source>
</evidence>
<keyword evidence="6" id="KW-1185">Reference proteome</keyword>
<name>A0A6A4I1T0_9AGAR</name>
<dbReference type="InterPro" id="IPR050309">
    <property type="entry name" value="Type-B_Carboxylest/Lipase"/>
</dbReference>
<dbReference type="InterPro" id="IPR029058">
    <property type="entry name" value="AB_hydrolase_fold"/>
</dbReference>
<evidence type="ECO:0000256" key="3">
    <source>
        <dbReference type="RuleBase" id="RU361235"/>
    </source>
</evidence>